<name>A0AAD9L4P1_RIDPI</name>
<sequence length="395" mass="43466">MPRHLSWRWVTVSLVASLVLRAAGTEYVWQTNDIDYPSDEMRLQGDVMWDVTNTRLVAQCAAECLKHDDCRSFNFIRERRLCELSNSTHADPGAKLQSDPLSSYFTRDTFDVQQDALGVCVNQRPCANGGQCYHALTLEGVNTYYCVCVAGWEGRQCTEKAGSLTWADWGEWSTCSKSCGRGWQDRRRECVNSKTGDVKTALDCFGSSQEQRYCNDVPCPYWFPWSEWGECSTYTTCGRGYKLRTRKCGNGGTAGVDRLCKGPTNETAPCKVPGCEVPLKIDGGPTEGEGRVLIYDDLRETWGAICGAQWEKSAADVACRQLGYASGAAEATTDARYGGENDSYAISSLECSGRERHLAACLSKQWGDDCNGSAPAGVRCVGKSRNTCNKATPSV</sequence>
<keyword evidence="3 11" id="KW-0732">Signal</keyword>
<dbReference type="InterPro" id="IPR000742">
    <property type="entry name" value="EGF"/>
</dbReference>
<dbReference type="InterPro" id="IPR001190">
    <property type="entry name" value="SRCR"/>
</dbReference>
<evidence type="ECO:0000259" key="13">
    <source>
        <dbReference type="PROSITE" id="PS50287"/>
    </source>
</evidence>
<comment type="caution">
    <text evidence="15">The sequence shown here is derived from an EMBL/GenBank/DDBJ whole genome shotgun (WGS) entry which is preliminary data.</text>
</comment>
<dbReference type="PRINTS" id="PR00258">
    <property type="entry name" value="SPERACTRCPTR"/>
</dbReference>
<dbReference type="Gene3D" id="2.20.100.10">
    <property type="entry name" value="Thrombospondin type-1 (TSP1) repeat"/>
    <property type="match status" value="2"/>
</dbReference>
<dbReference type="FunFam" id="3.10.250.10:FF:000016">
    <property type="entry name" value="Scavenger receptor cysteine-rich protein type 12"/>
    <property type="match status" value="1"/>
</dbReference>
<dbReference type="Pfam" id="PF00024">
    <property type="entry name" value="PAN_1"/>
    <property type="match status" value="1"/>
</dbReference>
<keyword evidence="16" id="KW-1185">Reference proteome</keyword>
<gene>
    <name evidence="15" type="ORF">NP493_335g03053</name>
</gene>
<feature type="chain" id="PRO_5042124854" evidence="11">
    <location>
        <begin position="26"/>
        <end position="395"/>
    </location>
</feature>
<dbReference type="InterPro" id="IPR003609">
    <property type="entry name" value="Pan_app"/>
</dbReference>
<evidence type="ECO:0000256" key="7">
    <source>
        <dbReference type="ARBA" id="ARBA00023157"/>
    </source>
</evidence>
<evidence type="ECO:0000259" key="12">
    <source>
        <dbReference type="PROSITE" id="PS50026"/>
    </source>
</evidence>
<feature type="signal peptide" evidence="11">
    <location>
        <begin position="1"/>
        <end position="25"/>
    </location>
</feature>
<feature type="disulfide bond" evidence="10">
    <location>
        <begin position="306"/>
        <end position="370"/>
    </location>
</feature>
<dbReference type="GO" id="GO:0016020">
    <property type="term" value="C:membrane"/>
    <property type="evidence" value="ECO:0007669"/>
    <property type="project" value="UniProtKB-SubCell"/>
</dbReference>
<keyword evidence="9" id="KW-0245">EGF-like domain</keyword>
<dbReference type="Pfam" id="PF00530">
    <property type="entry name" value="SRCR"/>
    <property type="match status" value="1"/>
</dbReference>
<evidence type="ECO:0000256" key="10">
    <source>
        <dbReference type="PROSITE-ProRule" id="PRU00196"/>
    </source>
</evidence>
<dbReference type="SUPFAM" id="SSF57196">
    <property type="entry name" value="EGF/Laminin"/>
    <property type="match status" value="1"/>
</dbReference>
<dbReference type="Proteomes" id="UP001209878">
    <property type="component" value="Unassembled WGS sequence"/>
</dbReference>
<proteinExistence type="predicted"/>
<dbReference type="InterPro" id="IPR036772">
    <property type="entry name" value="SRCR-like_dom_sf"/>
</dbReference>
<dbReference type="SMART" id="SM00202">
    <property type="entry name" value="SR"/>
    <property type="match status" value="1"/>
</dbReference>
<dbReference type="CDD" id="cd01099">
    <property type="entry name" value="PAN_AP_HGF"/>
    <property type="match status" value="1"/>
</dbReference>
<feature type="disulfide bond" evidence="10">
    <location>
        <begin position="351"/>
        <end position="361"/>
    </location>
</feature>
<dbReference type="PROSITE" id="PS50092">
    <property type="entry name" value="TSP1"/>
    <property type="match status" value="2"/>
</dbReference>
<feature type="disulfide bond" evidence="9">
    <location>
        <begin position="148"/>
        <end position="157"/>
    </location>
</feature>
<evidence type="ECO:0000256" key="6">
    <source>
        <dbReference type="ARBA" id="ARBA00023136"/>
    </source>
</evidence>
<dbReference type="SMART" id="SM00209">
    <property type="entry name" value="TSP1"/>
    <property type="match status" value="2"/>
</dbReference>
<evidence type="ECO:0000256" key="9">
    <source>
        <dbReference type="PROSITE-ProRule" id="PRU00076"/>
    </source>
</evidence>
<dbReference type="PROSITE" id="PS00022">
    <property type="entry name" value="EGF_1"/>
    <property type="match status" value="1"/>
</dbReference>
<dbReference type="PROSITE" id="PS50948">
    <property type="entry name" value="PAN"/>
    <property type="match status" value="1"/>
</dbReference>
<reference evidence="15" key="1">
    <citation type="journal article" date="2023" name="Mol. Biol. Evol.">
        <title>Third-Generation Sequencing Reveals the Adaptive Role of the Epigenome in Three Deep-Sea Polychaetes.</title>
        <authorList>
            <person name="Perez M."/>
            <person name="Aroh O."/>
            <person name="Sun Y."/>
            <person name="Lan Y."/>
            <person name="Juniper S.K."/>
            <person name="Young C.R."/>
            <person name="Angers B."/>
            <person name="Qian P.Y."/>
        </authorList>
    </citation>
    <scope>NUCLEOTIDE SEQUENCE</scope>
    <source>
        <strain evidence="15">R07B-5</strain>
    </source>
</reference>
<dbReference type="InterPro" id="IPR036383">
    <property type="entry name" value="TSP1_rpt_sf"/>
</dbReference>
<dbReference type="AlphaFoldDB" id="A0AAD9L4P1"/>
<evidence type="ECO:0000256" key="11">
    <source>
        <dbReference type="SAM" id="SignalP"/>
    </source>
</evidence>
<evidence type="ECO:0000313" key="15">
    <source>
        <dbReference type="EMBL" id="KAK2182807.1"/>
    </source>
</evidence>
<dbReference type="SUPFAM" id="SSF56487">
    <property type="entry name" value="SRCR-like"/>
    <property type="match status" value="1"/>
</dbReference>
<dbReference type="Pfam" id="PF00090">
    <property type="entry name" value="TSP_1"/>
    <property type="match status" value="2"/>
</dbReference>
<dbReference type="GO" id="GO:0004720">
    <property type="term" value="F:protein-lysine 6-oxidase activity"/>
    <property type="evidence" value="ECO:0007669"/>
    <property type="project" value="TreeGrafter"/>
</dbReference>
<evidence type="ECO:0000256" key="5">
    <source>
        <dbReference type="ARBA" id="ARBA00022989"/>
    </source>
</evidence>
<dbReference type="SMART" id="SM00181">
    <property type="entry name" value="EGF"/>
    <property type="match status" value="1"/>
</dbReference>
<evidence type="ECO:0000256" key="2">
    <source>
        <dbReference type="ARBA" id="ARBA00022692"/>
    </source>
</evidence>
<feature type="domain" description="EGF-like" evidence="12">
    <location>
        <begin position="116"/>
        <end position="158"/>
    </location>
</feature>
<dbReference type="PANTHER" id="PTHR45817">
    <property type="entry name" value="LYSYL OXIDASE-LIKE-RELATED"/>
    <property type="match status" value="1"/>
</dbReference>
<comment type="caution">
    <text evidence="9">Lacks conserved residue(s) required for the propagation of feature annotation.</text>
</comment>
<dbReference type="SUPFAM" id="SSF82895">
    <property type="entry name" value="TSP-1 type 1 repeat"/>
    <property type="match status" value="2"/>
</dbReference>
<evidence type="ECO:0000259" key="14">
    <source>
        <dbReference type="PROSITE" id="PS50948"/>
    </source>
</evidence>
<dbReference type="EMBL" id="JAODUO010000335">
    <property type="protein sequence ID" value="KAK2182807.1"/>
    <property type="molecule type" value="Genomic_DNA"/>
</dbReference>
<dbReference type="PANTHER" id="PTHR45817:SF4">
    <property type="entry name" value="LYSYL OXIDASE-LIKE-RELATED"/>
    <property type="match status" value="1"/>
</dbReference>
<keyword evidence="6" id="KW-0472">Membrane</keyword>
<dbReference type="PROSITE" id="PS50287">
    <property type="entry name" value="SRCR_2"/>
    <property type="match status" value="1"/>
</dbReference>
<dbReference type="SUPFAM" id="SSF57414">
    <property type="entry name" value="Hairpin loop containing domain-like"/>
    <property type="match status" value="1"/>
</dbReference>
<keyword evidence="7 10" id="KW-1015">Disulfide bond</keyword>
<evidence type="ECO:0000256" key="3">
    <source>
        <dbReference type="ARBA" id="ARBA00022729"/>
    </source>
</evidence>
<comment type="subcellular location">
    <subcellularLocation>
        <location evidence="1">Membrane</location>
        <topology evidence="1">Single-pass membrane protein</topology>
    </subcellularLocation>
</comment>
<feature type="domain" description="Apple" evidence="14">
    <location>
        <begin position="38"/>
        <end position="109"/>
    </location>
</feature>
<keyword evidence="5" id="KW-1133">Transmembrane helix</keyword>
<keyword evidence="2" id="KW-0812">Transmembrane</keyword>
<evidence type="ECO:0000256" key="4">
    <source>
        <dbReference type="ARBA" id="ARBA00022737"/>
    </source>
</evidence>
<evidence type="ECO:0000256" key="1">
    <source>
        <dbReference type="ARBA" id="ARBA00004167"/>
    </source>
</evidence>
<protein>
    <submittedName>
        <fullName evidence="15">Uncharacterized protein</fullName>
    </submittedName>
</protein>
<dbReference type="Gene3D" id="2.10.25.10">
    <property type="entry name" value="Laminin"/>
    <property type="match status" value="1"/>
</dbReference>
<evidence type="ECO:0000313" key="16">
    <source>
        <dbReference type="Proteomes" id="UP001209878"/>
    </source>
</evidence>
<dbReference type="PROSITE" id="PS50026">
    <property type="entry name" value="EGF_3"/>
    <property type="match status" value="1"/>
</dbReference>
<evidence type="ECO:0000256" key="8">
    <source>
        <dbReference type="ARBA" id="ARBA00023180"/>
    </source>
</evidence>
<dbReference type="InterPro" id="IPR000884">
    <property type="entry name" value="TSP1_rpt"/>
</dbReference>
<feature type="domain" description="SRCR" evidence="13">
    <location>
        <begin position="279"/>
        <end position="381"/>
    </location>
</feature>
<dbReference type="Gene3D" id="3.10.250.10">
    <property type="entry name" value="SRCR-like domain"/>
    <property type="match status" value="1"/>
</dbReference>
<accession>A0AAD9L4P1</accession>
<feature type="disulfide bond" evidence="10">
    <location>
        <begin position="319"/>
        <end position="380"/>
    </location>
</feature>
<dbReference type="InterPro" id="IPR050912">
    <property type="entry name" value="LOX-like_protein"/>
</dbReference>
<dbReference type="Gene3D" id="3.50.4.10">
    <property type="entry name" value="Hepatocyte Growth Factor"/>
    <property type="match status" value="1"/>
</dbReference>
<organism evidence="15 16">
    <name type="scientific">Ridgeia piscesae</name>
    <name type="common">Tubeworm</name>
    <dbReference type="NCBI Taxonomy" id="27915"/>
    <lineage>
        <taxon>Eukaryota</taxon>
        <taxon>Metazoa</taxon>
        <taxon>Spiralia</taxon>
        <taxon>Lophotrochozoa</taxon>
        <taxon>Annelida</taxon>
        <taxon>Polychaeta</taxon>
        <taxon>Sedentaria</taxon>
        <taxon>Canalipalpata</taxon>
        <taxon>Sabellida</taxon>
        <taxon>Siboglinidae</taxon>
        <taxon>Ridgeia</taxon>
    </lineage>
</organism>
<keyword evidence="4" id="KW-0677">Repeat</keyword>
<dbReference type="GO" id="GO:0005615">
    <property type="term" value="C:extracellular space"/>
    <property type="evidence" value="ECO:0007669"/>
    <property type="project" value="TreeGrafter"/>
</dbReference>
<dbReference type="PROSITE" id="PS01186">
    <property type="entry name" value="EGF_2"/>
    <property type="match status" value="1"/>
</dbReference>
<keyword evidence="8" id="KW-0325">Glycoprotein</keyword>